<keyword evidence="1" id="KW-0812">Transmembrane</keyword>
<evidence type="ECO:0000313" key="4">
    <source>
        <dbReference type="Proteomes" id="UP000461670"/>
    </source>
</evidence>
<organism evidence="3 4">
    <name type="scientific">Paracidovorax wautersii</name>
    <dbReference type="NCBI Taxonomy" id="1177982"/>
    <lineage>
        <taxon>Bacteria</taxon>
        <taxon>Pseudomonadati</taxon>
        <taxon>Pseudomonadota</taxon>
        <taxon>Betaproteobacteria</taxon>
        <taxon>Burkholderiales</taxon>
        <taxon>Comamonadaceae</taxon>
        <taxon>Paracidovorax</taxon>
    </lineage>
</organism>
<evidence type="ECO:0000313" key="3">
    <source>
        <dbReference type="EMBL" id="KAF1020575.1"/>
    </source>
</evidence>
<sequence>MARQVHLANRDTVLGSAYVVLGLAFGWASADYPIGTALAMGSGYFPLGLSGVLVLLGLVVLARGIRQRRAAAALAPWDWRGLAWITGSTLAFALALAPLGLPAAIVLLVLLASRASHEFNGRTAILNGLVLAALNVAIFVWLLGLPLPLWPA</sequence>
<protein>
    <recommendedName>
        <fullName evidence="2">DUF1468 domain-containing protein</fullName>
    </recommendedName>
</protein>
<feature type="domain" description="DUF1468" evidence="2">
    <location>
        <begin position="16"/>
        <end position="148"/>
    </location>
</feature>
<reference evidence="4" key="1">
    <citation type="journal article" date="2020" name="MBio">
        <title>Horizontal gene transfer to a defensive symbiont with a reduced genome amongst a multipartite beetle microbiome.</title>
        <authorList>
            <person name="Waterworth S.C."/>
            <person name="Florez L.V."/>
            <person name="Rees E.R."/>
            <person name="Hertweck C."/>
            <person name="Kaltenpoth M."/>
            <person name="Kwan J.C."/>
        </authorList>
    </citation>
    <scope>NUCLEOTIDE SEQUENCE [LARGE SCALE GENOMIC DNA]</scope>
</reference>
<feature type="transmembrane region" description="Helical" evidence="1">
    <location>
        <begin position="124"/>
        <end position="150"/>
    </location>
</feature>
<dbReference type="Proteomes" id="UP000461670">
    <property type="component" value="Unassembled WGS sequence"/>
</dbReference>
<feature type="transmembrane region" description="Helical" evidence="1">
    <location>
        <begin position="42"/>
        <end position="61"/>
    </location>
</feature>
<comment type="caution">
    <text evidence="3">The sequence shown here is derived from an EMBL/GenBank/DDBJ whole genome shotgun (WGS) entry which is preliminary data.</text>
</comment>
<dbReference type="AlphaFoldDB" id="A0A7V8JQ20"/>
<proteinExistence type="predicted"/>
<dbReference type="Pfam" id="PF07331">
    <property type="entry name" value="TctB"/>
    <property type="match status" value="1"/>
</dbReference>
<keyword evidence="1" id="KW-0472">Membrane</keyword>
<dbReference type="InterPro" id="IPR009936">
    <property type="entry name" value="DUF1468"/>
</dbReference>
<feature type="transmembrane region" description="Helical" evidence="1">
    <location>
        <begin position="12"/>
        <end position="30"/>
    </location>
</feature>
<keyword evidence="1" id="KW-1133">Transmembrane helix</keyword>
<evidence type="ECO:0000259" key="2">
    <source>
        <dbReference type="Pfam" id="PF07331"/>
    </source>
</evidence>
<evidence type="ECO:0000256" key="1">
    <source>
        <dbReference type="SAM" id="Phobius"/>
    </source>
</evidence>
<accession>A0A7V8JQ20</accession>
<name>A0A7V8JQ20_9BURK</name>
<dbReference type="EMBL" id="WNDQ01000033">
    <property type="protein sequence ID" value="KAF1020575.1"/>
    <property type="molecule type" value="Genomic_DNA"/>
</dbReference>
<feature type="transmembrane region" description="Helical" evidence="1">
    <location>
        <begin position="82"/>
        <end position="112"/>
    </location>
</feature>
<gene>
    <name evidence="3" type="ORF">GAK30_02398</name>
</gene>